<evidence type="ECO:0008006" key="3">
    <source>
        <dbReference type="Google" id="ProtNLM"/>
    </source>
</evidence>
<gene>
    <name evidence="1" type="ORF">EZS28_001415</name>
</gene>
<accession>A0A5J4X777</accession>
<evidence type="ECO:0000313" key="2">
    <source>
        <dbReference type="Proteomes" id="UP000324800"/>
    </source>
</evidence>
<protein>
    <recommendedName>
        <fullName evidence="3">Reverse transcriptase domain-containing protein</fullName>
    </recommendedName>
</protein>
<organism evidence="1 2">
    <name type="scientific">Streblomastix strix</name>
    <dbReference type="NCBI Taxonomy" id="222440"/>
    <lineage>
        <taxon>Eukaryota</taxon>
        <taxon>Metamonada</taxon>
        <taxon>Preaxostyla</taxon>
        <taxon>Oxymonadida</taxon>
        <taxon>Streblomastigidae</taxon>
        <taxon>Streblomastix</taxon>
    </lineage>
</organism>
<dbReference type="AlphaFoldDB" id="A0A5J4X777"/>
<reference evidence="1 2" key="1">
    <citation type="submission" date="2019-03" db="EMBL/GenBank/DDBJ databases">
        <title>Single cell metagenomics reveals metabolic interactions within the superorganism composed of flagellate Streblomastix strix and complex community of Bacteroidetes bacteria on its surface.</title>
        <authorList>
            <person name="Treitli S.C."/>
            <person name="Kolisko M."/>
            <person name="Husnik F."/>
            <person name="Keeling P."/>
            <person name="Hampl V."/>
        </authorList>
    </citation>
    <scope>NUCLEOTIDE SEQUENCE [LARGE SCALE GENOMIC DNA]</scope>
    <source>
        <strain evidence="1">ST1C</strain>
    </source>
</reference>
<sequence>MLDSYFVAQFSSIGYLRQSGMVPDQSYTTRRSISSYTSGELEEIPEYDCSEQGDLNKSLQDELNRPSGLVNPPHGQFMTFETMRKVSQYRAMSFGTQHCSIFFSQIFAMVLAKIWKRSEIRILNYVDYLLLLYLDIDGL</sequence>
<evidence type="ECO:0000313" key="1">
    <source>
        <dbReference type="EMBL" id="KAA6403057.1"/>
    </source>
</evidence>
<dbReference type="Proteomes" id="UP000324800">
    <property type="component" value="Unassembled WGS sequence"/>
</dbReference>
<dbReference type="OrthoDB" id="10068564at2759"/>
<comment type="caution">
    <text evidence="1">The sequence shown here is derived from an EMBL/GenBank/DDBJ whole genome shotgun (WGS) entry which is preliminary data.</text>
</comment>
<dbReference type="EMBL" id="SNRW01000145">
    <property type="protein sequence ID" value="KAA6403057.1"/>
    <property type="molecule type" value="Genomic_DNA"/>
</dbReference>
<proteinExistence type="predicted"/>
<name>A0A5J4X777_9EUKA</name>